<dbReference type="GO" id="GO:0015288">
    <property type="term" value="F:porin activity"/>
    <property type="evidence" value="ECO:0007669"/>
    <property type="project" value="TreeGrafter"/>
</dbReference>
<dbReference type="GeneID" id="97604403"/>
<dbReference type="GO" id="GO:0009279">
    <property type="term" value="C:cell outer membrane"/>
    <property type="evidence" value="ECO:0007669"/>
    <property type="project" value="UniProtKB-SubCell"/>
</dbReference>
<dbReference type="InterPro" id="IPR003423">
    <property type="entry name" value="OMP_efflux"/>
</dbReference>
<evidence type="ECO:0000256" key="2">
    <source>
        <dbReference type="ARBA" id="ARBA00007613"/>
    </source>
</evidence>
<evidence type="ECO:0000256" key="3">
    <source>
        <dbReference type="ARBA" id="ARBA00022448"/>
    </source>
</evidence>
<reference evidence="8 9" key="2">
    <citation type="submission" date="2013-04" db="EMBL/GenBank/DDBJ databases">
        <title>Comparative genomics of 12 strains of Erwinia amylovora identifies a pan-genome with a large conserved core and provides insights into host specificity.</title>
        <authorList>
            <person name="Mann R.A."/>
            <person name="Smits T.H.M."/>
            <person name="Buehlmann A."/>
            <person name="Blom J."/>
            <person name="Goesmann A."/>
            <person name="Frey J.E."/>
            <person name="Plummer K.M."/>
            <person name="Beer S.V."/>
            <person name="Luck J."/>
            <person name="Duffy B."/>
            <person name="Rodoni B."/>
        </authorList>
    </citation>
    <scope>NUCLEOTIDE SEQUENCE [LARGE SCALE GENOMIC DNA]</scope>
    <source>
        <strain evidence="9">CFBP 1232</strain>
    </source>
</reference>
<dbReference type="PANTHER" id="PTHR30026:SF20">
    <property type="entry name" value="OUTER MEMBRANE PROTEIN TOLC"/>
    <property type="match status" value="1"/>
</dbReference>
<dbReference type="InterPro" id="IPR010130">
    <property type="entry name" value="T1SS_OMP_TolC"/>
</dbReference>
<accession>A0A831ESJ3</accession>
<dbReference type="Gene3D" id="1.20.1600.10">
    <property type="entry name" value="Outer membrane efflux proteins (OEP)"/>
    <property type="match status" value="1"/>
</dbReference>
<organism evidence="8 9">
    <name type="scientific">Erwinia amylovora NBRC 12687 = CFBP 1232</name>
    <dbReference type="NCBI Taxonomy" id="1219359"/>
    <lineage>
        <taxon>Bacteria</taxon>
        <taxon>Pseudomonadati</taxon>
        <taxon>Pseudomonadota</taxon>
        <taxon>Gammaproteobacteria</taxon>
        <taxon>Enterobacterales</taxon>
        <taxon>Erwiniaceae</taxon>
        <taxon>Erwinia</taxon>
    </lineage>
</organism>
<dbReference type="AlphaFoldDB" id="A0A831ESJ3"/>
<protein>
    <submittedName>
        <fullName evidence="8">Type I secretion system, TolC-family protein</fullName>
    </submittedName>
</protein>
<dbReference type="Proteomes" id="UP000013111">
    <property type="component" value="Unassembled WGS sequence"/>
</dbReference>
<dbReference type="GO" id="GO:0015562">
    <property type="term" value="F:efflux transmembrane transporter activity"/>
    <property type="evidence" value="ECO:0007669"/>
    <property type="project" value="InterPro"/>
</dbReference>
<dbReference type="NCBIfam" id="TIGR01844">
    <property type="entry name" value="type_I_sec_TolC"/>
    <property type="match status" value="1"/>
</dbReference>
<evidence type="ECO:0000256" key="7">
    <source>
        <dbReference type="ARBA" id="ARBA00023237"/>
    </source>
</evidence>
<dbReference type="SUPFAM" id="SSF56954">
    <property type="entry name" value="Outer membrane efflux proteins (OEP)"/>
    <property type="match status" value="1"/>
</dbReference>
<keyword evidence="6" id="KW-0472">Membrane</keyword>
<comment type="caution">
    <text evidence="8">The sequence shown here is derived from an EMBL/GenBank/DDBJ whole genome shotgun (WGS) entry which is preliminary data.</text>
</comment>
<evidence type="ECO:0000256" key="6">
    <source>
        <dbReference type="ARBA" id="ARBA00023136"/>
    </source>
</evidence>
<comment type="subcellular location">
    <subcellularLocation>
        <location evidence="1">Cell outer membrane</location>
    </subcellularLocation>
</comment>
<dbReference type="Pfam" id="PF02321">
    <property type="entry name" value="OEP"/>
    <property type="match status" value="2"/>
</dbReference>
<comment type="similarity">
    <text evidence="2">Belongs to the outer membrane factor (OMF) (TC 1.B.17) family.</text>
</comment>
<evidence type="ECO:0000256" key="5">
    <source>
        <dbReference type="ARBA" id="ARBA00022692"/>
    </source>
</evidence>
<evidence type="ECO:0000313" key="8">
    <source>
        <dbReference type="EMBL" id="CCO95608.1"/>
    </source>
</evidence>
<gene>
    <name evidence="8" type="primary">prtF</name>
    <name evidence="8" type="ORF">BN437_3710</name>
</gene>
<dbReference type="EMBL" id="CAPB01000041">
    <property type="protein sequence ID" value="CCO95608.1"/>
    <property type="molecule type" value="Genomic_DNA"/>
</dbReference>
<keyword evidence="5" id="KW-0812">Transmembrane</keyword>
<keyword evidence="3" id="KW-0813">Transport</keyword>
<reference evidence="8 9" key="1">
    <citation type="submission" date="2012-11" db="EMBL/GenBank/DDBJ databases">
        <authorList>
            <person name="Linke B."/>
        </authorList>
    </citation>
    <scope>NUCLEOTIDE SEQUENCE [LARGE SCALE GENOMIC DNA]</scope>
    <source>
        <strain evidence="9">CFBP 1232</strain>
    </source>
</reference>
<sequence length="462" mass="51014">MIQLKRQAAGLVVGTLLFAMSAPVYALGILDAYSLALEKDPTFRAAIKEKEAGDENENIGRAGLLPKISLNYQNSPRNWQTQKYPQSDFLGNVSEATRRQQYRSYSSSVTLTQPLFDYEAYARYKGGVAQAMMSDERYRGKLLDLAVRVSSAYIEVADAKDQIALAEAQKAAYKEQLTLNDRLLSAGEGTLTDVAETQARYSLAEAQAIEAHDALDAAQRELEAIIGVPLNQLDELQVLRPGKFRVAPLIPAKFEEWQKIALENNPALSASRHGVDAAKYEVESNRADFMPNVQLYASHSENDSSSDNTVNQKYRTDSIGVQVSMPIYSGGGVAASTRQAVARYGQAMAEMDMQVGTTLNDLRKQFNLCNSSRVKLTAYELAVKSATTQVTATRQSVLAGQRVNVDVLNAEQQLYSARRDLASAKYTYIKSWITLLSDSGTLDEKDVQRVAQYFAYGRPDPH</sequence>
<dbReference type="PANTHER" id="PTHR30026">
    <property type="entry name" value="OUTER MEMBRANE PROTEIN TOLC"/>
    <property type="match status" value="1"/>
</dbReference>
<proteinExistence type="inferred from homology"/>
<dbReference type="RefSeq" id="WP_004161024.1">
    <property type="nucleotide sequence ID" value="NZ_BAYW01000001.1"/>
</dbReference>
<evidence type="ECO:0000313" key="9">
    <source>
        <dbReference type="Proteomes" id="UP000013111"/>
    </source>
</evidence>
<dbReference type="InterPro" id="IPR051906">
    <property type="entry name" value="TolC-like"/>
</dbReference>
<evidence type="ECO:0000256" key="4">
    <source>
        <dbReference type="ARBA" id="ARBA00022452"/>
    </source>
</evidence>
<name>A0A831ESJ3_ERWAM</name>
<evidence type="ECO:0000256" key="1">
    <source>
        <dbReference type="ARBA" id="ARBA00004442"/>
    </source>
</evidence>
<keyword evidence="4" id="KW-1134">Transmembrane beta strand</keyword>
<dbReference type="GO" id="GO:1990281">
    <property type="term" value="C:efflux pump complex"/>
    <property type="evidence" value="ECO:0007669"/>
    <property type="project" value="TreeGrafter"/>
</dbReference>
<keyword evidence="7" id="KW-0998">Cell outer membrane</keyword>